<name>A0A0V0RL78_9BILA</name>
<sequence length="121" mass="14170">MPNSEDIATVNYGMYETNVKFTAVNRGSAFFETFPESLVFFQKLKLACNLYLFTISRLANLFIFQCVKKKKLKITEGTDFVDVIYPKPIGYKMFKKNEQIRLNLRSCQNSVWKNAFVWNPE</sequence>
<accession>A0A0V0RL78</accession>
<dbReference type="OrthoDB" id="5924181at2759"/>
<protein>
    <submittedName>
        <fullName evidence="1">Uncharacterized protein</fullName>
    </submittedName>
</protein>
<dbReference type="AlphaFoldDB" id="A0A0V0RL78"/>
<comment type="caution">
    <text evidence="1">The sequence shown here is derived from an EMBL/GenBank/DDBJ whole genome shotgun (WGS) entry which is preliminary data.</text>
</comment>
<organism evidence="1 2">
    <name type="scientific">Trichinella nelsoni</name>
    <dbReference type="NCBI Taxonomy" id="6336"/>
    <lineage>
        <taxon>Eukaryota</taxon>
        <taxon>Metazoa</taxon>
        <taxon>Ecdysozoa</taxon>
        <taxon>Nematoda</taxon>
        <taxon>Enoplea</taxon>
        <taxon>Dorylaimia</taxon>
        <taxon>Trichinellida</taxon>
        <taxon>Trichinellidae</taxon>
        <taxon>Trichinella</taxon>
    </lineage>
</organism>
<evidence type="ECO:0000313" key="2">
    <source>
        <dbReference type="Proteomes" id="UP000054630"/>
    </source>
</evidence>
<dbReference type="EMBL" id="JYDL01000138">
    <property type="protein sequence ID" value="KRX15184.1"/>
    <property type="molecule type" value="Genomic_DNA"/>
</dbReference>
<reference evidence="1 2" key="1">
    <citation type="submission" date="2015-01" db="EMBL/GenBank/DDBJ databases">
        <title>Evolution of Trichinella species and genotypes.</title>
        <authorList>
            <person name="Korhonen P.K."/>
            <person name="Edoardo P."/>
            <person name="Giuseppe L.R."/>
            <person name="Gasser R.B."/>
        </authorList>
    </citation>
    <scope>NUCLEOTIDE SEQUENCE [LARGE SCALE GENOMIC DNA]</scope>
    <source>
        <strain evidence="1">ISS37</strain>
    </source>
</reference>
<keyword evidence="2" id="KW-1185">Reference proteome</keyword>
<evidence type="ECO:0000313" key="1">
    <source>
        <dbReference type="EMBL" id="KRX15184.1"/>
    </source>
</evidence>
<dbReference type="Proteomes" id="UP000054630">
    <property type="component" value="Unassembled WGS sequence"/>
</dbReference>
<proteinExistence type="predicted"/>
<gene>
    <name evidence="1" type="ORF">T07_11906</name>
</gene>